<organism evidence="8 9">
    <name type="scientific">Tumebacillus amylolyticus</name>
    <dbReference type="NCBI Taxonomy" id="2801339"/>
    <lineage>
        <taxon>Bacteria</taxon>
        <taxon>Bacillati</taxon>
        <taxon>Bacillota</taxon>
        <taxon>Bacilli</taxon>
        <taxon>Bacillales</taxon>
        <taxon>Alicyclobacillaceae</taxon>
        <taxon>Tumebacillus</taxon>
    </lineage>
</organism>
<dbReference type="InterPro" id="IPR050090">
    <property type="entry name" value="Tyrosine_recombinase_XerCD"/>
</dbReference>
<keyword evidence="4" id="KW-0233">DNA recombination</keyword>
<dbReference type="InterPro" id="IPR044068">
    <property type="entry name" value="CB"/>
</dbReference>
<dbReference type="Pfam" id="PF13495">
    <property type="entry name" value="Phage_int_SAM_4"/>
    <property type="match status" value="1"/>
</dbReference>
<dbReference type="Gene3D" id="1.10.443.10">
    <property type="entry name" value="Intergrase catalytic core"/>
    <property type="match status" value="1"/>
</dbReference>
<feature type="domain" description="Tyr recombinase" evidence="6">
    <location>
        <begin position="108"/>
        <end position="305"/>
    </location>
</feature>
<evidence type="ECO:0000259" key="7">
    <source>
        <dbReference type="PROSITE" id="PS51900"/>
    </source>
</evidence>
<dbReference type="Pfam" id="PF00589">
    <property type="entry name" value="Phage_integrase"/>
    <property type="match status" value="1"/>
</dbReference>
<evidence type="ECO:0000313" key="9">
    <source>
        <dbReference type="Proteomes" id="UP000602284"/>
    </source>
</evidence>
<name>A0ABS1J4D3_9BACL</name>
<comment type="caution">
    <text evidence="8">The sequence shown here is derived from an EMBL/GenBank/DDBJ whole genome shotgun (WGS) entry which is preliminary data.</text>
</comment>
<evidence type="ECO:0000256" key="3">
    <source>
        <dbReference type="ARBA" id="ARBA00023125"/>
    </source>
</evidence>
<dbReference type="CDD" id="cd00397">
    <property type="entry name" value="DNA_BRE_C"/>
    <property type="match status" value="1"/>
</dbReference>
<dbReference type="InterPro" id="IPR010998">
    <property type="entry name" value="Integrase_recombinase_N"/>
</dbReference>
<dbReference type="PANTHER" id="PTHR30349">
    <property type="entry name" value="PHAGE INTEGRASE-RELATED"/>
    <property type="match status" value="1"/>
</dbReference>
<dbReference type="InterPro" id="IPR011010">
    <property type="entry name" value="DNA_brk_join_enz"/>
</dbReference>
<evidence type="ECO:0000259" key="6">
    <source>
        <dbReference type="PROSITE" id="PS51898"/>
    </source>
</evidence>
<evidence type="ECO:0000256" key="1">
    <source>
        <dbReference type="ARBA" id="ARBA00008857"/>
    </source>
</evidence>
<dbReference type="InterPro" id="IPR013762">
    <property type="entry name" value="Integrase-like_cat_sf"/>
</dbReference>
<sequence>MSYQAEFKAWLVEEDRGEKTIQTYISVLQMFVKWYEQTEGAEFDLKQITPLHIHDYRSYLANNLEQKPATINKAIATLKTFFTWAVEAKHIGSSPAVKVKMKRVQKNQTPKWLTDNEKNRLETVLETEKNESKKSRDKAIIYTMLKAGLRIEEVSDLKLNHLDMRQATVTVYNGKGGKFRVVPMNNDLKKALKQWLEFRTNSTKPAHQDSTYVFVSERSGKLAERAMNHMLDVYLERCGLLERSADGAKLEGQHSCHSLRHTFCKDLANKGVPIEQIKELAGHDSIQTTVIYVQSSGHDLRKSVNKI</sequence>
<dbReference type="InterPro" id="IPR004107">
    <property type="entry name" value="Integrase_SAM-like_N"/>
</dbReference>
<dbReference type="PROSITE" id="PS51900">
    <property type="entry name" value="CB"/>
    <property type="match status" value="1"/>
</dbReference>
<dbReference type="InterPro" id="IPR002104">
    <property type="entry name" value="Integrase_catalytic"/>
</dbReference>
<accession>A0ABS1J4D3</accession>
<reference evidence="8 9" key="1">
    <citation type="submission" date="2021-01" db="EMBL/GenBank/DDBJ databases">
        <title>Tumebacillus sp. strain ITR2 16S ribosomal RNA gene Genome sequencing and assembly.</title>
        <authorList>
            <person name="Kang M."/>
        </authorList>
    </citation>
    <scope>NUCLEOTIDE SEQUENCE [LARGE SCALE GENOMIC DNA]</scope>
    <source>
        <strain evidence="8 9">ITR2</strain>
    </source>
</reference>
<dbReference type="SUPFAM" id="SSF56349">
    <property type="entry name" value="DNA breaking-rejoining enzymes"/>
    <property type="match status" value="1"/>
</dbReference>
<proteinExistence type="inferred from homology"/>
<dbReference type="RefSeq" id="WP_201630248.1">
    <property type="nucleotide sequence ID" value="NZ_JAEQNB010000001.1"/>
</dbReference>
<protein>
    <submittedName>
        <fullName evidence="8">Tyrosine-type recombinase/integrase</fullName>
    </submittedName>
</protein>
<dbReference type="Gene3D" id="1.10.150.130">
    <property type="match status" value="1"/>
</dbReference>
<dbReference type="Proteomes" id="UP000602284">
    <property type="component" value="Unassembled WGS sequence"/>
</dbReference>
<dbReference type="PROSITE" id="PS51898">
    <property type="entry name" value="TYR_RECOMBINASE"/>
    <property type="match status" value="1"/>
</dbReference>
<gene>
    <name evidence="8" type="ORF">JJB07_00555</name>
</gene>
<comment type="similarity">
    <text evidence="1">Belongs to the 'phage' integrase family.</text>
</comment>
<evidence type="ECO:0000256" key="5">
    <source>
        <dbReference type="PROSITE-ProRule" id="PRU01248"/>
    </source>
</evidence>
<dbReference type="EMBL" id="JAEQNB010000001">
    <property type="protein sequence ID" value="MBL0385121.1"/>
    <property type="molecule type" value="Genomic_DNA"/>
</dbReference>
<dbReference type="PANTHER" id="PTHR30349:SF41">
    <property type="entry name" value="INTEGRASE_RECOMBINASE PROTEIN MJ0367-RELATED"/>
    <property type="match status" value="1"/>
</dbReference>
<evidence type="ECO:0000256" key="4">
    <source>
        <dbReference type="ARBA" id="ARBA00023172"/>
    </source>
</evidence>
<evidence type="ECO:0000313" key="8">
    <source>
        <dbReference type="EMBL" id="MBL0385121.1"/>
    </source>
</evidence>
<keyword evidence="3 5" id="KW-0238">DNA-binding</keyword>
<keyword evidence="2" id="KW-0229">DNA integration</keyword>
<keyword evidence="9" id="KW-1185">Reference proteome</keyword>
<evidence type="ECO:0000256" key="2">
    <source>
        <dbReference type="ARBA" id="ARBA00022908"/>
    </source>
</evidence>
<feature type="domain" description="Core-binding (CB)" evidence="7">
    <location>
        <begin position="1"/>
        <end position="86"/>
    </location>
</feature>